<reference evidence="1" key="1">
    <citation type="submission" date="2023-10" db="EMBL/GenBank/DDBJ databases">
        <title>Genome assembly of Pristionchus species.</title>
        <authorList>
            <person name="Yoshida K."/>
            <person name="Sommer R.J."/>
        </authorList>
    </citation>
    <scope>NUCLEOTIDE SEQUENCE</scope>
    <source>
        <strain evidence="1">RS0144</strain>
    </source>
</reference>
<proteinExistence type="predicted"/>
<feature type="non-terminal residue" evidence="1">
    <location>
        <position position="81"/>
    </location>
</feature>
<feature type="non-terminal residue" evidence="1">
    <location>
        <position position="1"/>
    </location>
</feature>
<name>A0AAV5TAY0_9BILA</name>
<dbReference type="EMBL" id="BTSX01000004">
    <property type="protein sequence ID" value="GMS92373.1"/>
    <property type="molecule type" value="Genomic_DNA"/>
</dbReference>
<dbReference type="Proteomes" id="UP001432027">
    <property type="component" value="Unassembled WGS sequence"/>
</dbReference>
<dbReference type="AlphaFoldDB" id="A0AAV5TAY0"/>
<protein>
    <submittedName>
        <fullName evidence="1">Uncharacterized protein</fullName>
    </submittedName>
</protein>
<evidence type="ECO:0000313" key="2">
    <source>
        <dbReference type="Proteomes" id="UP001432027"/>
    </source>
</evidence>
<gene>
    <name evidence="1" type="ORF">PENTCL1PPCAC_14548</name>
</gene>
<accession>A0AAV5TAY0</accession>
<comment type="caution">
    <text evidence="1">The sequence shown here is derived from an EMBL/GenBank/DDBJ whole genome shotgun (WGS) entry which is preliminary data.</text>
</comment>
<organism evidence="1 2">
    <name type="scientific">Pristionchus entomophagus</name>
    <dbReference type="NCBI Taxonomy" id="358040"/>
    <lineage>
        <taxon>Eukaryota</taxon>
        <taxon>Metazoa</taxon>
        <taxon>Ecdysozoa</taxon>
        <taxon>Nematoda</taxon>
        <taxon>Chromadorea</taxon>
        <taxon>Rhabditida</taxon>
        <taxon>Rhabditina</taxon>
        <taxon>Diplogasteromorpha</taxon>
        <taxon>Diplogasteroidea</taxon>
        <taxon>Neodiplogasteridae</taxon>
        <taxon>Pristionchus</taxon>
    </lineage>
</organism>
<evidence type="ECO:0000313" key="1">
    <source>
        <dbReference type="EMBL" id="GMS92373.1"/>
    </source>
</evidence>
<keyword evidence="2" id="KW-1185">Reference proteome</keyword>
<sequence length="81" mass="9460">RCTQCASCRNESEDARLPATDDQFSDYAESELAYNLRTRRHLLMECLVRNTVTRYLDCCLSRHATLSSSKCNHRYLELIKL</sequence>